<dbReference type="InterPro" id="IPR053277">
    <property type="entry name" value="Endomembrane_traffic_mod"/>
</dbReference>
<evidence type="ECO:0000313" key="1">
    <source>
        <dbReference type="Proteomes" id="UP000818029"/>
    </source>
</evidence>
<sequence length="239" mass="26737">MKLETGSSSQHRFLTPDTGVHQVWEFCPESGTPKGLSKVEMAHQSFRDNRFHKKHSSNLLMRIRFSLCHQQISSSVSKTELEDMRSGLVYSSALKLVRSMLHLPHLKEGNMTAPPVENAIALHRDWKRTEFFLNHEALQQVIKVEQKQVSRSLSSTIAEVTNEENSAIRVEIPDIVSVSSCADLTLPPGAGLCIDTTHGPIFLIANSWESLNGWLDAIRLVYTIYARGKTDVLASIITS</sequence>
<protein>
    <submittedName>
        <fullName evidence="2">Protein HLB1</fullName>
    </submittedName>
</protein>
<proteinExistence type="predicted"/>
<keyword evidence="1" id="KW-1185">Reference proteome</keyword>
<dbReference type="Proteomes" id="UP000818029">
    <property type="component" value="Chromosome D05"/>
</dbReference>
<reference evidence="1" key="1">
    <citation type="journal article" date="2020" name="Nat. Genet.">
        <title>Genomic diversifications of five Gossypium allopolyploid species and their impact on cotton improvement.</title>
        <authorList>
            <person name="Chen Z.J."/>
            <person name="Sreedasyam A."/>
            <person name="Ando A."/>
            <person name="Song Q."/>
            <person name="De Santiago L.M."/>
            <person name="Hulse-Kemp A.M."/>
            <person name="Ding M."/>
            <person name="Ye W."/>
            <person name="Kirkbride R.C."/>
            <person name="Jenkins J."/>
            <person name="Plott C."/>
            <person name="Lovell J."/>
            <person name="Lin Y.M."/>
            <person name="Vaughn R."/>
            <person name="Liu B."/>
            <person name="Simpson S."/>
            <person name="Scheffler B.E."/>
            <person name="Wen L."/>
            <person name="Saski C.A."/>
            <person name="Grover C.E."/>
            <person name="Hu G."/>
            <person name="Conover J.L."/>
            <person name="Carlson J.W."/>
            <person name="Shu S."/>
            <person name="Boston L.B."/>
            <person name="Williams M."/>
            <person name="Peterson D.G."/>
            <person name="McGee K."/>
            <person name="Jones D.C."/>
            <person name="Wendel J.F."/>
            <person name="Stelly D.M."/>
            <person name="Grimwood J."/>
            <person name="Schmutz J."/>
        </authorList>
    </citation>
    <scope>NUCLEOTIDE SEQUENCE [LARGE SCALE GENOMIC DNA]</scope>
    <source>
        <strain evidence="1">cv. TM-1</strain>
    </source>
</reference>
<dbReference type="PANTHER" id="PTHR45005">
    <property type="match status" value="1"/>
</dbReference>
<accession>A0ABM3A0Z2</accession>
<organism evidence="1 2">
    <name type="scientific">Gossypium hirsutum</name>
    <name type="common">Upland cotton</name>
    <name type="synonym">Gossypium mexicanum</name>
    <dbReference type="NCBI Taxonomy" id="3635"/>
    <lineage>
        <taxon>Eukaryota</taxon>
        <taxon>Viridiplantae</taxon>
        <taxon>Streptophyta</taxon>
        <taxon>Embryophyta</taxon>
        <taxon>Tracheophyta</taxon>
        <taxon>Spermatophyta</taxon>
        <taxon>Magnoliopsida</taxon>
        <taxon>eudicotyledons</taxon>
        <taxon>Gunneridae</taxon>
        <taxon>Pentapetalae</taxon>
        <taxon>rosids</taxon>
        <taxon>malvids</taxon>
        <taxon>Malvales</taxon>
        <taxon>Malvaceae</taxon>
        <taxon>Malvoideae</taxon>
        <taxon>Gossypium</taxon>
    </lineage>
</organism>
<name>A0ABM3A0Z2_GOSHI</name>
<evidence type="ECO:0000313" key="2">
    <source>
        <dbReference type="RefSeq" id="XP_040948537.1"/>
    </source>
</evidence>
<gene>
    <name evidence="2" type="primary">LOC107906538</name>
</gene>
<dbReference type="PANTHER" id="PTHR45005:SF2">
    <property type="entry name" value="PROTEIN HLB1"/>
    <property type="match status" value="1"/>
</dbReference>
<dbReference type="GeneID" id="107906538"/>
<dbReference type="RefSeq" id="XP_040948537.1">
    <property type="nucleotide sequence ID" value="XM_041092603.1"/>
</dbReference>
<reference evidence="2" key="2">
    <citation type="submission" date="2025-08" db="UniProtKB">
        <authorList>
            <consortium name="RefSeq"/>
        </authorList>
    </citation>
    <scope>IDENTIFICATION</scope>
</reference>